<feature type="compositionally biased region" description="Basic residues" evidence="1">
    <location>
        <begin position="1677"/>
        <end position="1687"/>
    </location>
</feature>
<evidence type="ECO:0000259" key="4">
    <source>
        <dbReference type="PROSITE" id="PS50048"/>
    </source>
</evidence>
<dbReference type="InterPro" id="IPR010308">
    <property type="entry name" value="TRP_C"/>
</dbReference>
<evidence type="ECO:0000256" key="2">
    <source>
        <dbReference type="SAM" id="Phobius"/>
    </source>
</evidence>
<protein>
    <recommendedName>
        <fullName evidence="4">Zn(2)-C6 fungal-type domain-containing protein</fullName>
    </recommendedName>
</protein>
<feature type="compositionally biased region" description="Polar residues" evidence="1">
    <location>
        <begin position="828"/>
        <end position="844"/>
    </location>
</feature>
<feature type="transmembrane region" description="Helical" evidence="2">
    <location>
        <begin position="757"/>
        <end position="779"/>
    </location>
</feature>
<gene>
    <name evidence="5" type="ORF">PANT_22d00077</name>
</gene>
<feature type="chain" id="PRO_5004100464" description="Zn(2)-C6 fungal-type domain-containing protein" evidence="3">
    <location>
        <begin position="38"/>
        <end position="2480"/>
    </location>
</feature>
<feature type="transmembrane region" description="Helical" evidence="2">
    <location>
        <begin position="697"/>
        <end position="717"/>
    </location>
</feature>
<feature type="compositionally biased region" description="Polar residues" evidence="1">
    <location>
        <begin position="1855"/>
        <end position="1869"/>
    </location>
</feature>
<feature type="transmembrane region" description="Helical" evidence="2">
    <location>
        <begin position="587"/>
        <end position="605"/>
    </location>
</feature>
<feature type="transmembrane region" description="Helical" evidence="2">
    <location>
        <begin position="723"/>
        <end position="745"/>
    </location>
</feature>
<dbReference type="SUPFAM" id="SSF57701">
    <property type="entry name" value="Zn2/Cys6 DNA-binding domain"/>
    <property type="match status" value="1"/>
</dbReference>
<evidence type="ECO:0000256" key="1">
    <source>
        <dbReference type="SAM" id="MobiDB-lite"/>
    </source>
</evidence>
<keyword evidence="2" id="KW-0472">Membrane</keyword>
<dbReference type="PROSITE" id="PS00463">
    <property type="entry name" value="ZN2_CY6_FUNGAL_1"/>
    <property type="match status" value="1"/>
</dbReference>
<feature type="compositionally biased region" description="Polar residues" evidence="1">
    <location>
        <begin position="1491"/>
        <end position="1513"/>
    </location>
</feature>
<keyword evidence="2" id="KW-1133">Transmembrane helix</keyword>
<feature type="region of interest" description="Disordered" evidence="1">
    <location>
        <begin position="940"/>
        <end position="1028"/>
    </location>
</feature>
<feature type="region of interest" description="Disordered" evidence="1">
    <location>
        <begin position="1825"/>
        <end position="1884"/>
    </location>
</feature>
<reference evidence="6" key="1">
    <citation type="journal article" date="2013" name="Genome Announc.">
        <title>Genome sequence of the basidiomycetous yeast Pseudozyma antarctica T-34, a producer of the glycolipid biosurfactants mannosylerythritol lipids.</title>
        <authorList>
            <person name="Morita T."/>
            <person name="Koike H."/>
            <person name="Koyama Y."/>
            <person name="Hagiwara H."/>
            <person name="Ito E."/>
            <person name="Fukuoka T."/>
            <person name="Imura T."/>
            <person name="Machida M."/>
            <person name="Kitamoto D."/>
        </authorList>
    </citation>
    <scope>NUCLEOTIDE SEQUENCE [LARGE SCALE GENOMIC DNA]</scope>
    <source>
        <strain evidence="6">T-34</strain>
    </source>
</reference>
<feature type="region of interest" description="Disordered" evidence="1">
    <location>
        <begin position="1677"/>
        <end position="1753"/>
    </location>
</feature>
<sequence length="2480" mass="270278">MHDTPLARPRPGAPRRSAFLALLLLLLFASFLCPTSAQTVTEIVTFTTGSASLNTPTRTPLAGASGSATRSTPQVTNTVIPDLQLSGPQVPFLLQKPIPSRYDDAANRVTSRMKDVYFTGCPADQVNFVDPQLRINVSAVYTQFDPDLDPARVLADQNQYSSGVLRIVAVGATDAQGRTVNTNVTPQLLSTLSVETQFLTFSIFRNDSYLCDSLYPTQPDPNGTTVNGVVIQPAGCLYGPGQLSLGLGIPLNDTYTLGTLWTRIRLSDTSSPPLDIACFEIYASPYDDAKWYWHLIFWFPVALTIAYFVLVALGRIFCALTSRARAFKNKAREGSQPNIINDTIAPTLVSSLTGQKLALSAALLRFATPGCWDIILHTQFVAAIAMIAVRWPEFAYPFLKQAAWSTLTGNVTLIRPAELDASFNLLATNASLPSGDISQQFDNRTSPLYMNRQADNRLLNLDGARAGMDAYAHAIGLRTRDLFGTCLAIWFLIVAAIVALSLAAWLVDSIHHTFLRLQKRREDGYDLDLATAPNGLETKEIAERDDDDQPRSSLSRRGGYRFIGTGRTRLFGASDNTFHLRMLHGNILRAVLLFHLPITIFTTYHMANADIFSATSVALAGLAFAFLSVLAPAYAVFCISRAPTAKLYDSIDTLAAFGPLYNTYSPGSQLFCAVDFARTFVLGVVIGAGQDSGSAQAIIVLVFEIMFALACGLWLPWGEGAMMGPVSFVANVLRVITAVLVLLLSPLVDFGREPVGWLTYVVLLIQAILYVCAALILVVKIVEGVVRLVGRASFDERASPRTSGLGGAIRKIKRRKETIQLTKKGKRLSQQQLQKQPLNRAGSTNTQTLMLASSTGENTPAIPSSPRRLSTSLQSTMSMNRMPMHSRQASYASYLDTHFQGRRSPADMLADTNSPYSTYLRGDPHDEGYIMAALPPTVASARASSPPPQLHQWSGRQSPPPAGQSGFVRMGGGRASDTSPYQALHTSSNGLDRALSTGSVTGGPNERMSPTQQFANLPPPARMRPRSQSAGFDSYFEQHRRSFPPPAAGGDDMVGHSSTEAAARNATMRRYSQGAQLRASQSIAGMMVVDEEGQPLESAKKQKGAAKFWKRGGARSDSDSDDDDDDGAAGLAPYRSRGGWRGLNKMSAAMSSLAARLGAKGVAEGEEANTSLEPPASEADGSVARSKGFEVVRPQRPRRSSAGAERVLDSTAVETMAAPRPPSREMEASSSGGGLRRGVSSAADAYSTPASGGLDAFDAASGTLPPGAAEQALLLPNRSSARPASAVRAASASKPAVDEEMFWPDRGGASRHRAATIGEQQKQQPVRTWCPYPRLDKAIEQESTVAAAAMRGLRTDSSANTESRRLRRRSSSPLPAAKSCRPAQVDSARYSRAPPDLTLSSARQHHPAPPSTLPFCLPTAILYKPRLHLLHAPVPALATHIQTRRLVSTQPQNPNPRTPPPSSFYTGCIIRDPPLLHSPAIRFTRPLDRNSASTQQASVRRSVGQHITPSTTKLGHHRVPHTLARSVIRPLQFPTPFKMNSLADAAAEAAAAAAAAAAAVAAPLAASPRPDTCAALAASTSSSSSAAAWLDPSQPVVEHAKSPASIARSPSADMNRPAADTRVRRALLDSEKPEKRGSNLACLKCRAIKVKCSRANADDERCKRCNRLDLVCEFKEHHRGRKPKKRPRSDADSFGVDEEDQLEDDDAERVSFSANSNTSPVRAKPRELSRSPPPPSPPPQYAQHAQHPQHAHRGIEVTRTDRIEPAPKLPSPKGSVHGRWFGPYLQSIPSFEDSLFARKPHQATQLHDQDRAQQDAYAFQHDRSRELPPLAGPSSATANRTAPPPPPRAKDQTAWDRTSAWSSAQNAMQRSHPGASSAAAAPPPIAADLGDDAVRQHIISIDQAHELFEFYFAELNPPLALLDASLHTPDYCRQNAPILFSTIVAVASRFFQPHLHRQCHRVAKAVLNLAAAQEVCSIDHVQALVLVITWKDPGDQTIVRKAARAMGYAYELGLHATFEAIEADDATTRARAEGGRNRSDSFSQRYRRRLERDGQRTWIVLCLVHELVRRDDRHAKPRARIIPLEDYPDPYAWIRAGGDVLLSVDSRLAWSLDMSILTLENEAFLDMISRSKDATSFGGFFDRYRARLDMLRRRYFEVSDGVYHPRFPMDKSAVAELPYLDGFRDFYICQSTWHWAAKVAAGRNKARGDMAEHRSAFWFAQTVDSAMRCLRLFAHNLCKPGYVRVGHDYLVITASEVVKWFYLYRSHLDAATVVEGVGFLREMLRECKQPQRLKSGEVVDTEREAPGYLVRFIAAIFDAGLEKSCEQAKQSVAASKEAYAARPHHWDEARTASWTHERGAGDAYRDARFAMQRPRPEMGRAATFAEAYAQDSAPHPAYLSPAPATATAAGTSMPMPTGWNNTPAVMGHPQQLQQEAKNTVLPLAAEIGRNSIDGLAACLNARDLTYWQDILGFDLATPAV</sequence>
<feature type="transmembrane region" description="Helical" evidence="2">
    <location>
        <begin position="611"/>
        <end position="637"/>
    </location>
</feature>
<feature type="domain" description="Zn(2)-C6 fungal-type" evidence="4">
    <location>
        <begin position="1641"/>
        <end position="1674"/>
    </location>
</feature>
<dbReference type="CDD" id="cd00067">
    <property type="entry name" value="GAL4"/>
    <property type="match status" value="1"/>
</dbReference>
<dbReference type="GO" id="GO:0008270">
    <property type="term" value="F:zinc ion binding"/>
    <property type="evidence" value="ECO:0007669"/>
    <property type="project" value="InterPro"/>
</dbReference>
<dbReference type="STRING" id="1151754.M9LZN8"/>
<dbReference type="Gene3D" id="4.10.240.10">
    <property type="entry name" value="Zn(2)-C6 fungal-type DNA-binding domain"/>
    <property type="match status" value="1"/>
</dbReference>
<dbReference type="PROSITE" id="PS50048">
    <property type="entry name" value="ZN2_CY6_FUNGAL_2"/>
    <property type="match status" value="1"/>
</dbReference>
<dbReference type="GO" id="GO:0000981">
    <property type="term" value="F:DNA-binding transcription factor activity, RNA polymerase II-specific"/>
    <property type="evidence" value="ECO:0007669"/>
    <property type="project" value="InterPro"/>
</dbReference>
<feature type="transmembrane region" description="Helical" evidence="2">
    <location>
        <begin position="487"/>
        <end position="507"/>
    </location>
</feature>
<evidence type="ECO:0000256" key="3">
    <source>
        <dbReference type="SAM" id="SignalP"/>
    </source>
</evidence>
<evidence type="ECO:0000313" key="5">
    <source>
        <dbReference type="EMBL" id="GAC76534.1"/>
    </source>
</evidence>
<feature type="compositionally biased region" description="Basic residues" evidence="1">
    <location>
        <begin position="1101"/>
        <end position="1113"/>
    </location>
</feature>
<feature type="compositionally biased region" description="Polar residues" evidence="1">
    <location>
        <begin position="976"/>
        <end position="990"/>
    </location>
</feature>
<evidence type="ECO:0000313" key="6">
    <source>
        <dbReference type="Proteomes" id="UP000011976"/>
    </source>
</evidence>
<feature type="region of interest" description="Disordered" evidence="1">
    <location>
        <begin position="538"/>
        <end position="558"/>
    </location>
</feature>
<dbReference type="GO" id="GO:0016020">
    <property type="term" value="C:membrane"/>
    <property type="evidence" value="ECO:0007669"/>
    <property type="project" value="TreeGrafter"/>
</dbReference>
<feature type="compositionally biased region" description="Acidic residues" evidence="1">
    <location>
        <begin position="1695"/>
        <end position="1707"/>
    </location>
</feature>
<dbReference type="InterPro" id="IPR036864">
    <property type="entry name" value="Zn2-C6_fun-type_DNA-bd_sf"/>
</dbReference>
<feature type="region of interest" description="Disordered" evidence="1">
    <location>
        <begin position="1491"/>
        <end position="1517"/>
    </location>
</feature>
<feature type="region of interest" description="Disordered" evidence="1">
    <location>
        <begin position="1351"/>
        <end position="1411"/>
    </location>
</feature>
<proteinExistence type="predicted"/>
<name>M9LZN8_PSEA3</name>
<feature type="region of interest" description="Disordered" evidence="1">
    <location>
        <begin position="1095"/>
        <end position="1141"/>
    </location>
</feature>
<feature type="region of interest" description="Disordered" evidence="1">
    <location>
        <begin position="1165"/>
        <end position="1246"/>
    </location>
</feature>
<dbReference type="PANTHER" id="PTHR31145">
    <property type="entry name" value="INTEGRAL MEMBRANE PROTEIN (AFU_ORTHOLOGUE AFUA_7G01610)"/>
    <property type="match status" value="1"/>
</dbReference>
<dbReference type="FunFam" id="4.10.240.10:FF:000077">
    <property type="entry name" value="Uncharacterized protein"/>
    <property type="match status" value="1"/>
</dbReference>
<dbReference type="EMBL" id="DF196788">
    <property type="protein sequence ID" value="GAC76534.1"/>
    <property type="molecule type" value="Genomic_DNA"/>
</dbReference>
<organism evidence="5 6">
    <name type="scientific">Pseudozyma antarctica (strain T-34)</name>
    <name type="common">Yeast</name>
    <name type="synonym">Candida antarctica</name>
    <dbReference type="NCBI Taxonomy" id="1151754"/>
    <lineage>
        <taxon>Eukaryota</taxon>
        <taxon>Fungi</taxon>
        <taxon>Dikarya</taxon>
        <taxon>Basidiomycota</taxon>
        <taxon>Ustilaginomycotina</taxon>
        <taxon>Ustilaginomycetes</taxon>
        <taxon>Ustilaginales</taxon>
        <taxon>Ustilaginaceae</taxon>
        <taxon>Moesziomyces</taxon>
    </lineage>
</organism>
<dbReference type="PANTHER" id="PTHR31145:SF6">
    <property type="entry name" value="INTEGRAL MEMBRANE PROTEIN (AFU_ORTHOLOGUE AFUA_7G01610)"/>
    <property type="match status" value="1"/>
</dbReference>
<dbReference type="InterPro" id="IPR040241">
    <property type="entry name" value="TRP_Flc/Pkd2-like"/>
</dbReference>
<dbReference type="GO" id="GO:0055085">
    <property type="term" value="P:transmembrane transport"/>
    <property type="evidence" value="ECO:0007669"/>
    <property type="project" value="TreeGrafter"/>
</dbReference>
<dbReference type="CDD" id="cd12148">
    <property type="entry name" value="fungal_TF_MHR"/>
    <property type="match status" value="1"/>
</dbReference>
<dbReference type="SMART" id="SM00066">
    <property type="entry name" value="GAL4"/>
    <property type="match status" value="1"/>
</dbReference>
<dbReference type="InterPro" id="IPR001138">
    <property type="entry name" value="Zn2Cys6_DnaBD"/>
</dbReference>
<feature type="region of interest" description="Disordered" evidence="1">
    <location>
        <begin position="822"/>
        <end position="844"/>
    </location>
</feature>
<feature type="transmembrane region" description="Helical" evidence="2">
    <location>
        <begin position="291"/>
        <end position="318"/>
    </location>
</feature>
<dbReference type="Pfam" id="PF06011">
    <property type="entry name" value="TRP"/>
    <property type="match status" value="1"/>
</dbReference>
<feature type="compositionally biased region" description="Pro residues" evidence="1">
    <location>
        <begin position="1731"/>
        <end position="1740"/>
    </location>
</feature>
<keyword evidence="3" id="KW-0732">Signal</keyword>
<dbReference type="Proteomes" id="UP000011976">
    <property type="component" value="Unassembled WGS sequence"/>
</dbReference>
<accession>M9LZN8</accession>
<keyword evidence="2" id="KW-0812">Transmembrane</keyword>
<feature type="signal peptide" evidence="3">
    <location>
        <begin position="1"/>
        <end position="37"/>
    </location>
</feature>
<dbReference type="OrthoDB" id="5312224at2759"/>